<dbReference type="Proteomes" id="UP001501237">
    <property type="component" value="Unassembled WGS sequence"/>
</dbReference>
<keyword evidence="1" id="KW-0732">Signal</keyword>
<proteinExistence type="predicted"/>
<accession>A0ABP6Q994</accession>
<reference evidence="3" key="1">
    <citation type="journal article" date="2019" name="Int. J. Syst. Evol. Microbiol.">
        <title>The Global Catalogue of Microorganisms (GCM) 10K type strain sequencing project: providing services to taxonomists for standard genome sequencing and annotation.</title>
        <authorList>
            <consortium name="The Broad Institute Genomics Platform"/>
            <consortium name="The Broad Institute Genome Sequencing Center for Infectious Disease"/>
            <person name="Wu L."/>
            <person name="Ma J."/>
        </authorList>
    </citation>
    <scope>NUCLEOTIDE SEQUENCE [LARGE SCALE GENOMIC DNA]</scope>
    <source>
        <strain evidence="3">JCM 9377</strain>
    </source>
</reference>
<evidence type="ECO:0000313" key="2">
    <source>
        <dbReference type="EMBL" id="GAA3212535.1"/>
    </source>
</evidence>
<organism evidence="2 3">
    <name type="scientific">Actinocorallia longicatena</name>
    <dbReference type="NCBI Taxonomy" id="111803"/>
    <lineage>
        <taxon>Bacteria</taxon>
        <taxon>Bacillati</taxon>
        <taxon>Actinomycetota</taxon>
        <taxon>Actinomycetes</taxon>
        <taxon>Streptosporangiales</taxon>
        <taxon>Thermomonosporaceae</taxon>
        <taxon>Actinocorallia</taxon>
    </lineage>
</organism>
<evidence type="ECO:0000256" key="1">
    <source>
        <dbReference type="SAM" id="SignalP"/>
    </source>
</evidence>
<dbReference type="RefSeq" id="WP_344828768.1">
    <property type="nucleotide sequence ID" value="NZ_BAAAUV010000007.1"/>
</dbReference>
<comment type="caution">
    <text evidence="2">The sequence shown here is derived from an EMBL/GenBank/DDBJ whole genome shotgun (WGS) entry which is preliminary data.</text>
</comment>
<evidence type="ECO:0000313" key="3">
    <source>
        <dbReference type="Proteomes" id="UP001501237"/>
    </source>
</evidence>
<feature type="signal peptide" evidence="1">
    <location>
        <begin position="1"/>
        <end position="24"/>
    </location>
</feature>
<keyword evidence="3" id="KW-1185">Reference proteome</keyword>
<feature type="chain" id="PRO_5046296224" description="Carboxypeptidase regulatory-like domain-containing protein" evidence="1">
    <location>
        <begin position="25"/>
        <end position="455"/>
    </location>
</feature>
<dbReference type="EMBL" id="BAAAUV010000007">
    <property type="protein sequence ID" value="GAA3212535.1"/>
    <property type="molecule type" value="Genomic_DNA"/>
</dbReference>
<name>A0ABP6Q994_9ACTN</name>
<gene>
    <name evidence="2" type="ORF">GCM10010468_31930</name>
</gene>
<evidence type="ECO:0008006" key="4">
    <source>
        <dbReference type="Google" id="ProtNLM"/>
    </source>
</evidence>
<protein>
    <recommendedName>
        <fullName evidence="4">Carboxypeptidase regulatory-like domain-containing protein</fullName>
    </recommendedName>
</protein>
<sequence>MKRVLLSGLAVLTAVPFLSTPAHADPPAPVVKATAALTTSDATRHVGDKVRVKGSFVTADADPATPDVPIADLPLAFSVCGDLGCVPAQGATAAKTGADGLYESDLDLSGVAAPHSYVRVRYYDSVTKEYTDGPATGQFDLRYQAVPVGVTPPRSPIVKNRQVIFKGAFSYRDSALKTVPYQGAVTLLSSADGKTWKAAENTRTDEHGRFWVSAPATVKAQWKVAVDDAVTDGQTEATLVDIKPAVTKVATLHGLTKSATLTLGSKFTIKGRSSLVSPDGTRRPNRRAKVELSTSSDGVHWDAYARTRTDRKGRFSFKAVARNDAHWRIVLPGFTGDATVVPPVECRIFIDTKARTRLSADARPEPVRKGRKLTVKGTLSDLVFGHWKPVRQVRVGIWFKPKGKAWKFAGWAWTGRRGGYTFTTRAVRDGSFQARYHGDGDHYRSTSSADYVDVR</sequence>